<dbReference type="KEGG" id="aser:Asera_14620"/>
<organism evidence="3 4">
    <name type="scientific">Actinocatenispora sera</name>
    <dbReference type="NCBI Taxonomy" id="390989"/>
    <lineage>
        <taxon>Bacteria</taxon>
        <taxon>Bacillati</taxon>
        <taxon>Actinomycetota</taxon>
        <taxon>Actinomycetes</taxon>
        <taxon>Micromonosporales</taxon>
        <taxon>Micromonosporaceae</taxon>
        <taxon>Actinocatenispora</taxon>
    </lineage>
</organism>
<dbReference type="OrthoDB" id="8117292at2"/>
<dbReference type="Gene3D" id="3.30.530.20">
    <property type="match status" value="1"/>
</dbReference>
<dbReference type="AlphaFoldDB" id="A0A810KWB6"/>
<dbReference type="EMBL" id="AP023354">
    <property type="protein sequence ID" value="BCJ27354.1"/>
    <property type="molecule type" value="Genomic_DNA"/>
</dbReference>
<evidence type="ECO:0000259" key="2">
    <source>
        <dbReference type="Pfam" id="PF08327"/>
    </source>
</evidence>
<dbReference type="SUPFAM" id="SSF55961">
    <property type="entry name" value="Bet v1-like"/>
    <property type="match status" value="1"/>
</dbReference>
<sequence>MSRDGRPGVIGTLRAQDGKGVVRMEDRFDTDIDDLWSALTEPARLARWIAEVDGDPRLGGVVRARFTSTWQGRVRVDRCEPPDRLLVTMIDDEDGEDTVVEAQLRRDGEQTLLVIEERGLPLDVLDGHGAGWQAHVEDLAAHLAHRSPAPWRTRWLELTPHYEVLAKDL</sequence>
<proteinExistence type="inferred from homology"/>
<evidence type="ECO:0000313" key="4">
    <source>
        <dbReference type="Proteomes" id="UP000680750"/>
    </source>
</evidence>
<dbReference type="Pfam" id="PF08327">
    <property type="entry name" value="AHSA1"/>
    <property type="match status" value="1"/>
</dbReference>
<reference evidence="3" key="1">
    <citation type="submission" date="2020-08" db="EMBL/GenBank/DDBJ databases">
        <title>Whole genome shotgun sequence of Actinocatenispora sera NBRC 101916.</title>
        <authorList>
            <person name="Komaki H."/>
            <person name="Tamura T."/>
        </authorList>
    </citation>
    <scope>NUCLEOTIDE SEQUENCE</scope>
    <source>
        <strain evidence="3">NBRC 101916</strain>
    </source>
</reference>
<keyword evidence="4" id="KW-1185">Reference proteome</keyword>
<gene>
    <name evidence="3" type="ORF">Asera_14620</name>
</gene>
<comment type="similarity">
    <text evidence="1">Belongs to the AHA1 family.</text>
</comment>
<dbReference type="InterPro" id="IPR023393">
    <property type="entry name" value="START-like_dom_sf"/>
</dbReference>
<feature type="domain" description="Activator of Hsp90 ATPase homologue 1/2-like C-terminal" evidence="2">
    <location>
        <begin position="30"/>
        <end position="143"/>
    </location>
</feature>
<name>A0A810KWB6_9ACTN</name>
<accession>A0A810KWB6</accession>
<dbReference type="RefSeq" id="WP_030447643.1">
    <property type="nucleotide sequence ID" value="NZ_AP023354.1"/>
</dbReference>
<evidence type="ECO:0000313" key="3">
    <source>
        <dbReference type="EMBL" id="BCJ27354.1"/>
    </source>
</evidence>
<dbReference type="InterPro" id="IPR013538">
    <property type="entry name" value="ASHA1/2-like_C"/>
</dbReference>
<evidence type="ECO:0000256" key="1">
    <source>
        <dbReference type="ARBA" id="ARBA00006817"/>
    </source>
</evidence>
<protein>
    <recommendedName>
        <fullName evidence="2">Activator of Hsp90 ATPase homologue 1/2-like C-terminal domain-containing protein</fullName>
    </recommendedName>
</protein>
<dbReference type="CDD" id="cd08899">
    <property type="entry name" value="SRPBCC_CalC_Aha1-like_6"/>
    <property type="match status" value="1"/>
</dbReference>
<dbReference type="Proteomes" id="UP000680750">
    <property type="component" value="Chromosome"/>
</dbReference>